<evidence type="ECO:0000256" key="9">
    <source>
        <dbReference type="ARBA" id="ARBA00048988"/>
    </source>
</evidence>
<evidence type="ECO:0000256" key="5">
    <source>
        <dbReference type="ARBA" id="ARBA00022840"/>
    </source>
</evidence>
<sequence length="628" mass="70716">MRRCCMGRRGLLLNDEQKEAVLTRDVPLLILAGPGTGKTETIAHRIAALIGEGEDPEKILAITFTNKASQAMRDRVLSLTGKRLSWIRTIHGTCAQLLRSHIHKLGYNTAFNIASMEQSNKILKDCIREIGLNEALLDIRELAGTIARIKSKAKPEEQLASESHPFPEIFNAYQEKMRSQGCIDFNDLIYLCLKLLKEDPNTLAEARDQWRHIIIDEFQDSDPAQYQLISHLGRERGIAVVGDDDQSIYSFRSSTPEVIALFVADFSPKIITLKKSYRLPRILLEAASSLIRNNLKRFEKELVCAQEAEGHLEVRGFGSETEEGDFVAQEVLALQAQGVPSDEIAVLGRRHAPLAIVEASLKKMNIPCRKMGERSFYELREVRDMMALITAVALPENSPALERIFKLTPGITARAIDLLEDIAEQNEVSLYRAAELAIEHQYLQGEASKSLQEALTRLDQLRPRMEQLCISDLMRAAAKEFDYLSHLQKISRGPSDYEKRLGHLKDLAQMADQFELSSGPSLTNFINEMAISAIQGGTPKEKGGIRLITLHGAKGLEFRVVFLIGAFQGNIPHVKGNLEEERRLMFVGVTRAKERLYITHARYIQNEVRQRSYFVDEMGRMLSPKSQV</sequence>
<comment type="catalytic activity">
    <reaction evidence="7">
        <text>Couples ATP hydrolysis with the unwinding of duplex DNA by translocating in the 3'-5' direction.</text>
        <dbReference type="EC" id="5.6.2.4"/>
    </reaction>
</comment>
<dbReference type="AlphaFoldDB" id="A0A7X6DN53"/>
<dbReference type="SUPFAM" id="SSF52540">
    <property type="entry name" value="P-loop containing nucleoside triphosphate hydrolases"/>
    <property type="match status" value="1"/>
</dbReference>
<protein>
    <recommendedName>
        <fullName evidence="8">DNA 3'-5' helicase</fullName>
        <ecNumber evidence="8">5.6.2.4</ecNumber>
    </recommendedName>
</protein>
<evidence type="ECO:0000256" key="1">
    <source>
        <dbReference type="ARBA" id="ARBA00009922"/>
    </source>
</evidence>
<dbReference type="GO" id="GO:0000725">
    <property type="term" value="P:recombinational repair"/>
    <property type="evidence" value="ECO:0007669"/>
    <property type="project" value="TreeGrafter"/>
</dbReference>
<dbReference type="GO" id="GO:0003677">
    <property type="term" value="F:DNA binding"/>
    <property type="evidence" value="ECO:0007669"/>
    <property type="project" value="InterPro"/>
</dbReference>
<reference evidence="13 14" key="1">
    <citation type="journal article" date="2020" name="Nature">
        <title>Bacterial chemolithoautotrophy via manganese oxidation.</title>
        <authorList>
            <person name="Yu H."/>
            <person name="Leadbetter J.R."/>
        </authorList>
    </citation>
    <scope>NUCLEOTIDE SEQUENCE [LARGE SCALE GENOMIC DNA]</scope>
    <source>
        <strain evidence="13 14">Mn-1</strain>
    </source>
</reference>
<evidence type="ECO:0000256" key="8">
    <source>
        <dbReference type="ARBA" id="ARBA00034808"/>
    </source>
</evidence>
<evidence type="ECO:0000259" key="11">
    <source>
        <dbReference type="PROSITE" id="PS51198"/>
    </source>
</evidence>
<evidence type="ECO:0000313" key="14">
    <source>
        <dbReference type="Proteomes" id="UP000534783"/>
    </source>
</evidence>
<feature type="domain" description="UvrD-like helicase ATP-binding" evidence="11">
    <location>
        <begin position="11"/>
        <end position="280"/>
    </location>
</feature>
<dbReference type="CDD" id="cd17932">
    <property type="entry name" value="DEXQc_UvrD"/>
    <property type="match status" value="1"/>
</dbReference>
<gene>
    <name evidence="13" type="ORF">MNODULE_05510</name>
</gene>
<name>A0A7X6DN53_9BACT</name>
<keyword evidence="5 10" id="KW-0067">ATP-binding</keyword>
<dbReference type="InterPro" id="IPR027417">
    <property type="entry name" value="P-loop_NTPase"/>
</dbReference>
<dbReference type="Proteomes" id="UP000534783">
    <property type="component" value="Unassembled WGS sequence"/>
</dbReference>
<evidence type="ECO:0000256" key="10">
    <source>
        <dbReference type="PROSITE-ProRule" id="PRU00560"/>
    </source>
</evidence>
<dbReference type="PANTHER" id="PTHR11070:SF59">
    <property type="entry name" value="DNA 3'-5' HELICASE"/>
    <property type="match status" value="1"/>
</dbReference>
<dbReference type="Pfam" id="PF13361">
    <property type="entry name" value="UvrD_C"/>
    <property type="match status" value="1"/>
</dbReference>
<proteinExistence type="inferred from homology"/>
<dbReference type="Gene3D" id="1.10.10.160">
    <property type="match status" value="1"/>
</dbReference>
<dbReference type="GO" id="GO:0005524">
    <property type="term" value="F:ATP binding"/>
    <property type="evidence" value="ECO:0007669"/>
    <property type="project" value="UniProtKB-UniRule"/>
</dbReference>
<comment type="similarity">
    <text evidence="1">Belongs to the helicase family. UvrD subfamily.</text>
</comment>
<evidence type="ECO:0000313" key="13">
    <source>
        <dbReference type="EMBL" id="NKE70200.1"/>
    </source>
</evidence>
<dbReference type="GO" id="GO:0005829">
    <property type="term" value="C:cytosol"/>
    <property type="evidence" value="ECO:0007669"/>
    <property type="project" value="TreeGrafter"/>
</dbReference>
<dbReference type="InterPro" id="IPR013986">
    <property type="entry name" value="DExx_box_DNA_helicase_dom_sf"/>
</dbReference>
<dbReference type="GO" id="GO:0043138">
    <property type="term" value="F:3'-5' DNA helicase activity"/>
    <property type="evidence" value="ECO:0007669"/>
    <property type="project" value="UniProtKB-EC"/>
</dbReference>
<feature type="binding site" evidence="10">
    <location>
        <begin position="32"/>
        <end position="39"/>
    </location>
    <ligand>
        <name>ATP</name>
        <dbReference type="ChEBI" id="CHEBI:30616"/>
    </ligand>
</feature>
<comment type="caution">
    <text evidence="13">The sequence shown here is derived from an EMBL/GenBank/DDBJ whole genome shotgun (WGS) entry which is preliminary data.</text>
</comment>
<dbReference type="Pfam" id="PF00580">
    <property type="entry name" value="UvrD-helicase"/>
    <property type="match status" value="1"/>
</dbReference>
<keyword evidence="14" id="KW-1185">Reference proteome</keyword>
<dbReference type="EC" id="5.6.2.4" evidence="8"/>
<keyword evidence="6" id="KW-0413">Isomerase</keyword>
<keyword evidence="2 10" id="KW-0547">Nucleotide-binding</keyword>
<comment type="catalytic activity">
    <reaction evidence="9">
        <text>ATP + H2O = ADP + phosphate + H(+)</text>
        <dbReference type="Rhea" id="RHEA:13065"/>
        <dbReference type="ChEBI" id="CHEBI:15377"/>
        <dbReference type="ChEBI" id="CHEBI:15378"/>
        <dbReference type="ChEBI" id="CHEBI:30616"/>
        <dbReference type="ChEBI" id="CHEBI:43474"/>
        <dbReference type="ChEBI" id="CHEBI:456216"/>
        <dbReference type="EC" id="5.6.2.4"/>
    </reaction>
</comment>
<feature type="domain" description="UvrD-like helicase C-terminal" evidence="12">
    <location>
        <begin position="281"/>
        <end position="555"/>
    </location>
</feature>
<evidence type="ECO:0000256" key="3">
    <source>
        <dbReference type="ARBA" id="ARBA00022801"/>
    </source>
</evidence>
<dbReference type="InterPro" id="IPR014016">
    <property type="entry name" value="UvrD-like_ATP-bd"/>
</dbReference>
<dbReference type="InterPro" id="IPR000212">
    <property type="entry name" value="DNA_helicase_UvrD/REP"/>
</dbReference>
<dbReference type="GO" id="GO:0016787">
    <property type="term" value="F:hydrolase activity"/>
    <property type="evidence" value="ECO:0007669"/>
    <property type="project" value="UniProtKB-UniRule"/>
</dbReference>
<dbReference type="PROSITE" id="PS51217">
    <property type="entry name" value="UVRD_HELICASE_CTER"/>
    <property type="match status" value="1"/>
</dbReference>
<keyword evidence="4 10" id="KW-0347">Helicase</keyword>
<evidence type="ECO:0000256" key="7">
    <source>
        <dbReference type="ARBA" id="ARBA00034617"/>
    </source>
</evidence>
<dbReference type="InterPro" id="IPR014017">
    <property type="entry name" value="DNA_helicase_UvrD-like_C"/>
</dbReference>
<evidence type="ECO:0000256" key="6">
    <source>
        <dbReference type="ARBA" id="ARBA00023235"/>
    </source>
</evidence>
<dbReference type="PANTHER" id="PTHR11070">
    <property type="entry name" value="UVRD / RECB / PCRA DNA HELICASE FAMILY MEMBER"/>
    <property type="match status" value="1"/>
</dbReference>
<organism evidence="13 14">
    <name type="scientific">Candidatus Manganitrophus noduliformans</name>
    <dbReference type="NCBI Taxonomy" id="2606439"/>
    <lineage>
        <taxon>Bacteria</taxon>
        <taxon>Pseudomonadati</taxon>
        <taxon>Nitrospirota</taxon>
        <taxon>Nitrospiria</taxon>
        <taxon>Candidatus Troglogloeales</taxon>
        <taxon>Candidatus Manganitrophaceae</taxon>
        <taxon>Candidatus Manganitrophus</taxon>
    </lineage>
</organism>
<dbReference type="PROSITE" id="PS51198">
    <property type="entry name" value="UVRD_HELICASE_ATP_BIND"/>
    <property type="match status" value="1"/>
</dbReference>
<evidence type="ECO:0000256" key="2">
    <source>
        <dbReference type="ARBA" id="ARBA00022741"/>
    </source>
</evidence>
<dbReference type="Gene3D" id="1.10.486.10">
    <property type="entry name" value="PCRA, domain 4"/>
    <property type="match status" value="1"/>
</dbReference>
<accession>A0A7X6DN53</accession>
<dbReference type="EMBL" id="VTOW01000001">
    <property type="protein sequence ID" value="NKE70200.1"/>
    <property type="molecule type" value="Genomic_DNA"/>
</dbReference>
<dbReference type="Gene3D" id="3.40.50.300">
    <property type="entry name" value="P-loop containing nucleotide triphosphate hydrolases"/>
    <property type="match status" value="2"/>
</dbReference>
<keyword evidence="3 10" id="KW-0378">Hydrolase</keyword>
<evidence type="ECO:0000259" key="12">
    <source>
        <dbReference type="PROSITE" id="PS51217"/>
    </source>
</evidence>
<dbReference type="GO" id="GO:0033202">
    <property type="term" value="C:DNA helicase complex"/>
    <property type="evidence" value="ECO:0007669"/>
    <property type="project" value="TreeGrafter"/>
</dbReference>
<evidence type="ECO:0000256" key="4">
    <source>
        <dbReference type="ARBA" id="ARBA00022806"/>
    </source>
</evidence>